<dbReference type="InterPro" id="IPR011856">
    <property type="entry name" value="tRNA_endonuc-like_dom_sf"/>
</dbReference>
<organism evidence="4 5">
    <name type="scientific">Berryella wangjianweii</name>
    <dbReference type="NCBI Taxonomy" id="2734634"/>
    <lineage>
        <taxon>Bacteria</taxon>
        <taxon>Bacillati</taxon>
        <taxon>Actinomycetota</taxon>
        <taxon>Coriobacteriia</taxon>
        <taxon>Eggerthellales</taxon>
        <taxon>Eggerthellaceae</taxon>
        <taxon>Berryella</taxon>
    </lineage>
</organism>
<dbReference type="GO" id="GO:0003676">
    <property type="term" value="F:nucleic acid binding"/>
    <property type="evidence" value="ECO:0007669"/>
    <property type="project" value="InterPro"/>
</dbReference>
<dbReference type="PANTHER" id="PTHR34039:SF1">
    <property type="entry name" value="UPF0102 PROTEIN YRAN"/>
    <property type="match status" value="1"/>
</dbReference>
<dbReference type="EMBL" id="CP053716">
    <property type="protein sequence ID" value="QKF07955.1"/>
    <property type="molecule type" value="Genomic_DNA"/>
</dbReference>
<dbReference type="InterPro" id="IPR003509">
    <property type="entry name" value="UPF0102_YraN-like"/>
</dbReference>
<evidence type="ECO:0000256" key="2">
    <source>
        <dbReference type="HAMAP-Rule" id="MF_00048"/>
    </source>
</evidence>
<evidence type="ECO:0000256" key="1">
    <source>
        <dbReference type="ARBA" id="ARBA00006738"/>
    </source>
</evidence>
<dbReference type="Gene3D" id="3.40.1350.10">
    <property type="match status" value="1"/>
</dbReference>
<dbReference type="Pfam" id="PF02021">
    <property type="entry name" value="UPF0102"/>
    <property type="match status" value="1"/>
</dbReference>
<comment type="similarity">
    <text evidence="1 2">Belongs to the UPF0102 family.</text>
</comment>
<reference evidence="5" key="1">
    <citation type="submission" date="2020-05" db="EMBL/GenBank/DDBJ databases">
        <title>Novel species in genus Nocardioides.</title>
        <authorList>
            <person name="Zhang G."/>
        </authorList>
    </citation>
    <scope>NUCLEOTIDE SEQUENCE [LARGE SCALE GENOMIC DNA]</scope>
    <source>
        <strain evidence="5">zg-1050</strain>
    </source>
</reference>
<sequence>MQRACDSDASPATAATAHSSAEDQELSVTLRRRPRARRPQESHPPHLGPRLPSRELGRRGEEAAAYYLGQRGYEVLERNWSCPAGEADIIAFDEAEEMVVFVEVKTRTDIAKGLPEEAVVHSKRRRYERIAAYYLRDVMEPRSECRVRFDVISLLVVGSNRALVRHHIDAFSSPE</sequence>
<accession>A0A6M8IYG5</accession>
<evidence type="ECO:0000313" key="4">
    <source>
        <dbReference type="EMBL" id="QKF07955.1"/>
    </source>
</evidence>
<dbReference type="PANTHER" id="PTHR34039">
    <property type="entry name" value="UPF0102 PROTEIN YRAN"/>
    <property type="match status" value="1"/>
</dbReference>
<dbReference type="HAMAP" id="MF_00048">
    <property type="entry name" value="UPF0102"/>
    <property type="match status" value="1"/>
</dbReference>
<dbReference type="Proteomes" id="UP000503297">
    <property type="component" value="Chromosome"/>
</dbReference>
<feature type="region of interest" description="Disordered" evidence="3">
    <location>
        <begin position="1"/>
        <end position="55"/>
    </location>
</feature>
<keyword evidence="5" id="KW-1185">Reference proteome</keyword>
<gene>
    <name evidence="4" type="ORF">HLV38_00785</name>
</gene>
<dbReference type="SUPFAM" id="SSF52980">
    <property type="entry name" value="Restriction endonuclease-like"/>
    <property type="match status" value="1"/>
</dbReference>
<dbReference type="InterPro" id="IPR011335">
    <property type="entry name" value="Restrct_endonuc-II-like"/>
</dbReference>
<name>A0A6M8IYG5_9ACTN</name>
<dbReference type="AlphaFoldDB" id="A0A6M8IYG5"/>
<feature type="compositionally biased region" description="Low complexity" evidence="3">
    <location>
        <begin position="7"/>
        <end position="19"/>
    </location>
</feature>
<protein>
    <recommendedName>
        <fullName evidence="2">UPF0102 protein HLV38_00785</fullName>
    </recommendedName>
</protein>
<evidence type="ECO:0000256" key="3">
    <source>
        <dbReference type="SAM" id="MobiDB-lite"/>
    </source>
</evidence>
<proteinExistence type="inferred from homology"/>
<evidence type="ECO:0000313" key="5">
    <source>
        <dbReference type="Proteomes" id="UP000503297"/>
    </source>
</evidence>
<dbReference type="CDD" id="cd20736">
    <property type="entry name" value="PoNe_Nuclease"/>
    <property type="match status" value="1"/>
</dbReference>
<dbReference type="KEGG" id="bwa:HLV38_00785"/>